<feature type="compositionally biased region" description="Basic and acidic residues" evidence="1">
    <location>
        <begin position="91"/>
        <end position="102"/>
    </location>
</feature>
<reference evidence="2" key="1">
    <citation type="journal article" date="2019" name="Sci. Rep.">
        <title>Draft genome of Tanacetum cinerariifolium, the natural source of mosquito coil.</title>
        <authorList>
            <person name="Yamashiro T."/>
            <person name="Shiraishi A."/>
            <person name="Satake H."/>
            <person name="Nakayama K."/>
        </authorList>
    </citation>
    <scope>NUCLEOTIDE SEQUENCE</scope>
</reference>
<comment type="caution">
    <text evidence="2">The sequence shown here is derived from an EMBL/GenBank/DDBJ whole genome shotgun (WGS) entry which is preliminary data.</text>
</comment>
<organism evidence="2">
    <name type="scientific">Tanacetum cinerariifolium</name>
    <name type="common">Dalmatian daisy</name>
    <name type="synonym">Chrysanthemum cinerariifolium</name>
    <dbReference type="NCBI Taxonomy" id="118510"/>
    <lineage>
        <taxon>Eukaryota</taxon>
        <taxon>Viridiplantae</taxon>
        <taxon>Streptophyta</taxon>
        <taxon>Embryophyta</taxon>
        <taxon>Tracheophyta</taxon>
        <taxon>Spermatophyta</taxon>
        <taxon>Magnoliopsida</taxon>
        <taxon>eudicotyledons</taxon>
        <taxon>Gunneridae</taxon>
        <taxon>Pentapetalae</taxon>
        <taxon>asterids</taxon>
        <taxon>campanulids</taxon>
        <taxon>Asterales</taxon>
        <taxon>Asteraceae</taxon>
        <taxon>Asteroideae</taxon>
        <taxon>Anthemideae</taxon>
        <taxon>Anthemidinae</taxon>
        <taxon>Tanacetum</taxon>
    </lineage>
</organism>
<feature type="non-terminal residue" evidence="2">
    <location>
        <position position="130"/>
    </location>
</feature>
<proteinExistence type="predicted"/>
<protein>
    <submittedName>
        <fullName evidence="2">Uncharacterized protein</fullName>
    </submittedName>
</protein>
<evidence type="ECO:0000256" key="1">
    <source>
        <dbReference type="SAM" id="MobiDB-lite"/>
    </source>
</evidence>
<sequence>PADVGIIPGAAGGPKALGIQGLDLALFGEWLPRFERERSLIGASIGSWRFASACLPDPRAEQSALPPEHHDRQKPRAAGAGPSRQPGARARVGDRQQPDRARAAVTAFRTLDHARRPPCPSAFDADGFSL</sequence>
<evidence type="ECO:0000313" key="2">
    <source>
        <dbReference type="EMBL" id="GFD24155.1"/>
    </source>
</evidence>
<name>A0A699UMN3_TANCI</name>
<feature type="region of interest" description="Disordered" evidence="1">
    <location>
        <begin position="56"/>
        <end position="130"/>
    </location>
</feature>
<accession>A0A699UMN3</accession>
<dbReference type="EMBL" id="BKCJ011350273">
    <property type="protein sequence ID" value="GFD24155.1"/>
    <property type="molecule type" value="Genomic_DNA"/>
</dbReference>
<gene>
    <name evidence="2" type="ORF">Tci_896124</name>
</gene>
<feature type="non-terminal residue" evidence="2">
    <location>
        <position position="1"/>
    </location>
</feature>
<dbReference type="AlphaFoldDB" id="A0A699UMN3"/>